<name>A0A8T0EY95_ARGBR</name>
<sequence length="168" mass="19867">MSKYHLRKRYLQQHKQAEVSGNLHRSDSSCTSKVLRRKEKQFIFHDYSETFRHESKQKFRYKKFWSAIKLWNSNGFFYSLHHQEIVSYSYVDKSYSDNSYSYADKSYSDSSYSSTDKSYSDILIPLLTILTPMLTNLILIFLFADKSYSDIVITLLTNLILTVLILCC</sequence>
<reference evidence="2" key="2">
    <citation type="submission" date="2020-06" db="EMBL/GenBank/DDBJ databases">
        <authorList>
            <person name="Sheffer M."/>
        </authorList>
    </citation>
    <scope>NUCLEOTIDE SEQUENCE</scope>
</reference>
<feature type="transmembrane region" description="Helical" evidence="1">
    <location>
        <begin position="148"/>
        <end position="167"/>
    </location>
</feature>
<gene>
    <name evidence="2" type="ORF">HNY73_012916</name>
</gene>
<dbReference type="AlphaFoldDB" id="A0A8T0EY95"/>
<evidence type="ECO:0000256" key="1">
    <source>
        <dbReference type="SAM" id="Phobius"/>
    </source>
</evidence>
<feature type="transmembrane region" description="Helical" evidence="1">
    <location>
        <begin position="122"/>
        <end position="142"/>
    </location>
</feature>
<proteinExistence type="predicted"/>
<comment type="caution">
    <text evidence="2">The sequence shown here is derived from an EMBL/GenBank/DDBJ whole genome shotgun (WGS) entry which is preliminary data.</text>
</comment>
<keyword evidence="1" id="KW-0812">Transmembrane</keyword>
<reference evidence="2" key="1">
    <citation type="journal article" date="2020" name="bioRxiv">
        <title>Chromosome-level reference genome of the European wasp spider Argiope bruennichi: a resource for studies on range expansion and evolutionary adaptation.</title>
        <authorList>
            <person name="Sheffer M.M."/>
            <person name="Hoppe A."/>
            <person name="Krehenwinkel H."/>
            <person name="Uhl G."/>
            <person name="Kuss A.W."/>
            <person name="Jensen L."/>
            <person name="Jensen C."/>
            <person name="Gillespie R.G."/>
            <person name="Hoff K.J."/>
            <person name="Prost S."/>
        </authorList>
    </citation>
    <scope>NUCLEOTIDE SEQUENCE</scope>
</reference>
<keyword evidence="1" id="KW-1133">Transmembrane helix</keyword>
<keyword evidence="3" id="KW-1185">Reference proteome</keyword>
<dbReference type="Proteomes" id="UP000807504">
    <property type="component" value="Unassembled WGS sequence"/>
</dbReference>
<protein>
    <submittedName>
        <fullName evidence="2">Uncharacterized protein</fullName>
    </submittedName>
</protein>
<dbReference type="EMBL" id="JABXBU010001863">
    <property type="protein sequence ID" value="KAF8782654.1"/>
    <property type="molecule type" value="Genomic_DNA"/>
</dbReference>
<keyword evidence="1" id="KW-0472">Membrane</keyword>
<evidence type="ECO:0000313" key="2">
    <source>
        <dbReference type="EMBL" id="KAF8782654.1"/>
    </source>
</evidence>
<organism evidence="2 3">
    <name type="scientific">Argiope bruennichi</name>
    <name type="common">Wasp spider</name>
    <name type="synonym">Aranea bruennichi</name>
    <dbReference type="NCBI Taxonomy" id="94029"/>
    <lineage>
        <taxon>Eukaryota</taxon>
        <taxon>Metazoa</taxon>
        <taxon>Ecdysozoa</taxon>
        <taxon>Arthropoda</taxon>
        <taxon>Chelicerata</taxon>
        <taxon>Arachnida</taxon>
        <taxon>Araneae</taxon>
        <taxon>Araneomorphae</taxon>
        <taxon>Entelegynae</taxon>
        <taxon>Araneoidea</taxon>
        <taxon>Araneidae</taxon>
        <taxon>Argiope</taxon>
    </lineage>
</organism>
<evidence type="ECO:0000313" key="3">
    <source>
        <dbReference type="Proteomes" id="UP000807504"/>
    </source>
</evidence>
<accession>A0A8T0EY95</accession>